<reference evidence="1 2" key="1">
    <citation type="submission" date="2016-12" db="EMBL/GenBank/DDBJ databases">
        <authorList>
            <person name="Song W.-J."/>
            <person name="Kurnit D.M."/>
        </authorList>
    </citation>
    <scope>NUCLEOTIDE SEQUENCE [LARGE SCALE GENOMIC DNA]</scope>
    <source>
        <strain evidence="1 2">HSG9</strain>
    </source>
</reference>
<proteinExistence type="predicted"/>
<organism evidence="1 2">
    <name type="scientific">Croceivirga radicis</name>
    <dbReference type="NCBI Taxonomy" id="1929488"/>
    <lineage>
        <taxon>Bacteria</taxon>
        <taxon>Pseudomonadati</taxon>
        <taxon>Bacteroidota</taxon>
        <taxon>Flavobacteriia</taxon>
        <taxon>Flavobacteriales</taxon>
        <taxon>Flavobacteriaceae</taxon>
        <taxon>Croceivirga</taxon>
    </lineage>
</organism>
<dbReference type="AlphaFoldDB" id="A0A1V6LTH6"/>
<gene>
    <name evidence="1" type="ORF">BUL40_06200</name>
</gene>
<comment type="caution">
    <text evidence="1">The sequence shown here is derived from an EMBL/GenBank/DDBJ whole genome shotgun (WGS) entry which is preliminary data.</text>
</comment>
<keyword evidence="2" id="KW-1185">Reference proteome</keyword>
<name>A0A1V6LTH6_9FLAO</name>
<protein>
    <submittedName>
        <fullName evidence="1">Uncharacterized protein</fullName>
    </submittedName>
</protein>
<dbReference type="EMBL" id="MTBC01000003">
    <property type="protein sequence ID" value="OQD43419.1"/>
    <property type="molecule type" value="Genomic_DNA"/>
</dbReference>
<dbReference type="Proteomes" id="UP000191680">
    <property type="component" value="Unassembled WGS sequence"/>
</dbReference>
<sequence length="231" mass="27037">MYPVRKEIHDAIIGKHTGGREIVTKYPELKGFLTSLNFMNRIGLELLKQVDKNVEGFSDLVSNPILPSVFLNFISLYKIGYQSFKLEKIVLDDQGMDLYPLTSISMYDGVEMNGEEYFSTIDHIFPHQKILEEVKKYQSKEENWNTKGFIQIGLMLHGDVLLLGVEDENKDEIWRYGQGLLNQVHSKLEDNIFDFFMRAKEVLLEDDIEDWGINSSRIYKLLKEDFWRVKE</sequence>
<evidence type="ECO:0000313" key="2">
    <source>
        <dbReference type="Proteomes" id="UP000191680"/>
    </source>
</evidence>
<accession>A0A1V6LTH6</accession>
<evidence type="ECO:0000313" key="1">
    <source>
        <dbReference type="EMBL" id="OQD43419.1"/>
    </source>
</evidence>